<feature type="signal peptide" evidence="1">
    <location>
        <begin position="1"/>
        <end position="30"/>
    </location>
</feature>
<proteinExistence type="predicted"/>
<evidence type="ECO:0000256" key="1">
    <source>
        <dbReference type="SAM" id="SignalP"/>
    </source>
</evidence>
<accession>A0A4U6UUM4</accession>
<dbReference type="Proteomes" id="UP000298652">
    <property type="component" value="Chromosome 4"/>
</dbReference>
<dbReference type="AlphaFoldDB" id="A0A4U6UUM4"/>
<evidence type="ECO:0000313" key="3">
    <source>
        <dbReference type="Proteomes" id="UP000298652"/>
    </source>
</evidence>
<sequence length="102" mass="11882">MNCMTCVRCSKSMIAWLFVFDMLMRTKVPCFPLQSGAYSTEIDMTPHCSKSSLLLLKVLRSSYFRLSTFLKGIFRLRLGKLRERLQEIKNIENNAYPFEGDD</sequence>
<keyword evidence="3" id="KW-1185">Reference proteome</keyword>
<dbReference type="EMBL" id="CM016555">
    <property type="protein sequence ID" value="TKW20260.1"/>
    <property type="molecule type" value="Genomic_DNA"/>
</dbReference>
<dbReference type="Gramene" id="TKW20260">
    <property type="protein sequence ID" value="TKW20260"/>
    <property type="gene ID" value="SEVIR_4G074600v2"/>
</dbReference>
<protein>
    <submittedName>
        <fullName evidence="2">Uncharacterized protein</fullName>
    </submittedName>
</protein>
<organism evidence="2 3">
    <name type="scientific">Setaria viridis</name>
    <name type="common">Green bristlegrass</name>
    <name type="synonym">Setaria italica subsp. viridis</name>
    <dbReference type="NCBI Taxonomy" id="4556"/>
    <lineage>
        <taxon>Eukaryota</taxon>
        <taxon>Viridiplantae</taxon>
        <taxon>Streptophyta</taxon>
        <taxon>Embryophyta</taxon>
        <taxon>Tracheophyta</taxon>
        <taxon>Spermatophyta</taxon>
        <taxon>Magnoliopsida</taxon>
        <taxon>Liliopsida</taxon>
        <taxon>Poales</taxon>
        <taxon>Poaceae</taxon>
        <taxon>PACMAD clade</taxon>
        <taxon>Panicoideae</taxon>
        <taxon>Panicodae</taxon>
        <taxon>Paniceae</taxon>
        <taxon>Cenchrinae</taxon>
        <taxon>Setaria</taxon>
    </lineage>
</organism>
<gene>
    <name evidence="2" type="ORF">SEVIR_4G074600v2</name>
</gene>
<reference evidence="2" key="1">
    <citation type="submission" date="2019-03" db="EMBL/GenBank/DDBJ databases">
        <title>WGS assembly of Setaria viridis.</title>
        <authorList>
            <person name="Huang P."/>
            <person name="Jenkins J."/>
            <person name="Grimwood J."/>
            <person name="Barry K."/>
            <person name="Healey A."/>
            <person name="Mamidi S."/>
            <person name="Sreedasyam A."/>
            <person name="Shu S."/>
            <person name="Feldman M."/>
            <person name="Wu J."/>
            <person name="Yu Y."/>
            <person name="Chen C."/>
            <person name="Johnson J."/>
            <person name="Rokhsar D."/>
            <person name="Baxter I."/>
            <person name="Schmutz J."/>
            <person name="Brutnell T."/>
            <person name="Kellogg E."/>
        </authorList>
    </citation>
    <scope>NUCLEOTIDE SEQUENCE [LARGE SCALE GENOMIC DNA]</scope>
</reference>
<evidence type="ECO:0000313" key="2">
    <source>
        <dbReference type="EMBL" id="TKW20260.1"/>
    </source>
</evidence>
<feature type="chain" id="PRO_5020609375" evidence="1">
    <location>
        <begin position="31"/>
        <end position="102"/>
    </location>
</feature>
<keyword evidence="1" id="KW-0732">Signal</keyword>
<name>A0A4U6UUM4_SETVI</name>